<dbReference type="SUPFAM" id="SSF53335">
    <property type="entry name" value="S-adenosyl-L-methionine-dependent methyltransferases"/>
    <property type="match status" value="1"/>
</dbReference>
<keyword evidence="4" id="KW-0949">S-adenosyl-L-methionine</keyword>
<feature type="compositionally biased region" description="Acidic residues" evidence="6">
    <location>
        <begin position="1285"/>
        <end position="1298"/>
    </location>
</feature>
<keyword evidence="3" id="KW-0808">Transferase</keyword>
<evidence type="ECO:0000256" key="3">
    <source>
        <dbReference type="ARBA" id="ARBA00022679"/>
    </source>
</evidence>
<dbReference type="RefSeq" id="WP_141135091.1">
    <property type="nucleotide sequence ID" value="NZ_FZNN01000005.1"/>
</dbReference>
<dbReference type="PROSITE" id="PS00092">
    <property type="entry name" value="N6_MTASE"/>
    <property type="match status" value="1"/>
</dbReference>
<comment type="catalytic activity">
    <reaction evidence="5">
        <text>a 2'-deoxyadenosine in DNA + S-adenosyl-L-methionine = an N(6)-methyl-2'-deoxyadenosine in DNA + S-adenosyl-L-homocysteine + H(+)</text>
        <dbReference type="Rhea" id="RHEA:15197"/>
        <dbReference type="Rhea" id="RHEA-COMP:12418"/>
        <dbReference type="Rhea" id="RHEA-COMP:12419"/>
        <dbReference type="ChEBI" id="CHEBI:15378"/>
        <dbReference type="ChEBI" id="CHEBI:57856"/>
        <dbReference type="ChEBI" id="CHEBI:59789"/>
        <dbReference type="ChEBI" id="CHEBI:90615"/>
        <dbReference type="ChEBI" id="CHEBI:90616"/>
        <dbReference type="EC" id="2.1.1.72"/>
    </reaction>
</comment>
<dbReference type="EC" id="2.1.1.72" evidence="1"/>
<feature type="domain" description="Type II methyltransferase M.TaqI-like" evidence="7">
    <location>
        <begin position="626"/>
        <end position="878"/>
    </location>
</feature>
<dbReference type="InterPro" id="IPR029063">
    <property type="entry name" value="SAM-dependent_MTases_sf"/>
</dbReference>
<dbReference type="EMBL" id="FZNN01000005">
    <property type="protein sequence ID" value="SNR44976.1"/>
    <property type="molecule type" value="Genomic_DNA"/>
</dbReference>
<evidence type="ECO:0000256" key="5">
    <source>
        <dbReference type="ARBA" id="ARBA00047942"/>
    </source>
</evidence>
<sequence>MVSEINRDPDLEWLDHIQPVGLVIAPSVLKELGLTPLHQSPIDTGALAELLNDDIDGPAITDHWAFAEKVLGWEARHTAGAAGGPAIPDQLIVRLPEHSTTLSPHWAVAELGGADQSWQLLVRIEDAGIDPDTRAQLDGWEATPHQRFERLLRDTGVFAGVMITDKVIRLVYAPRGETSGHLSFPIRPLATVAGRPMLAGLKLVLDRFRLFSDADERRLPALLKKSRDAQASVSTELAGQVLGALHDLLRGLHAADPDLTRELARSRPDHLYEGLLTVLMRLVFILYAEDRDLLPSRSDGRARSIYETSYSVRGLFARLAEEAALNPDTMDERRGGWGQLLALFRLIHGGHPTHFVQARGGKLFDPDEFPFLEGRSDVDEDPRVLQVSDGCILRILEGLMTLKLRGQERERLSYRTLDVEQIGSVYETVMGFTVEEAPCRVLAIKAGKNNKTPVFVGLDDLLNKKGKDRIKDLKENVGRSLTAAQAKPVEAATTVEDLAAALDNIVDERGSPRHVVAATGTPILQPTDERRRTGSHYTPRSLTAPIVAHALEPAFERLGSDATPEQILDLKVCDPAMGSGAFLVEACRAIASRLVDAWARWPDARPTIPADEDEELHARRLVAQRCLYGVDRNARAVDLARLSLWLATLAKDHEFTFLDHALKCGDSLVGLTPEQIAAANWDASKPGLPLLRPLVAERVAEADRARAEIRSAPDDTMRAIQEQRHKHVETRLSPVRLLGDAVIAGFFSADKPKTREKARADAESWFSGRPARWDLLEVSANALREGEHGIPPFHWAIEFPEVFKRENGGFDAIVGNPPFAGKITVINGNRKNYLPWLQSLHEGAHGNADLVSHFFRRSFGLLRRNGVAGLIATNTIGQGDTRASGLEWLLRNGGSILRATRRLQWPGEAAVVVSVVHFAKGTSNQPVLDQEVVDRISAYLVQGHYDRSPNKLPSMTALAFNGSKIYGQGFCFDDFDAKATPVSRMHEILKTNKSCAKFVKPYIGGEEVNSDPTQSARRYVIDFEEMSLREAEGFPELIEIVREKVLPERLKTKDTADGRVLKEKWWQFFRPKRELYKKIKGNSKALVIAETAPNMAFAIVDANMIFSHALKVFTLEGFSSFCVLQSRAHELWARYFSSTLKSDLRYSPSDCFQTFPFPKRFEVNDELEGTGEAYHNYRAEVMIDRDEGLTKTYNRFHDRGQNSPDIARLRDLHAEMDAAVLRAYGWDDLADRAHPEFIEQDADEGKQAKTRFDWPSEFKDEVLARLLALNAERAEAERAAGLTASDEDDDEDNEGEAA</sequence>
<protein>
    <recommendedName>
        <fullName evidence="1">site-specific DNA-methyltransferase (adenine-specific)</fullName>
        <ecNumber evidence="1">2.1.1.72</ecNumber>
    </recommendedName>
</protein>
<dbReference type="GO" id="GO:0032259">
    <property type="term" value="P:methylation"/>
    <property type="evidence" value="ECO:0007669"/>
    <property type="project" value="UniProtKB-KW"/>
</dbReference>
<dbReference type="PANTHER" id="PTHR33841">
    <property type="entry name" value="DNA METHYLTRANSFERASE YEEA-RELATED"/>
    <property type="match status" value="1"/>
</dbReference>
<evidence type="ECO:0000313" key="10">
    <source>
        <dbReference type="Proteomes" id="UP000198417"/>
    </source>
</evidence>
<keyword evidence="10" id="KW-1185">Reference proteome</keyword>
<dbReference type="PRINTS" id="PR00507">
    <property type="entry name" value="N12N6MTFRASE"/>
</dbReference>
<dbReference type="GO" id="GO:0003676">
    <property type="term" value="F:nucleic acid binding"/>
    <property type="evidence" value="ECO:0007669"/>
    <property type="project" value="InterPro"/>
</dbReference>
<dbReference type="Pfam" id="PF07669">
    <property type="entry name" value="Eco57I"/>
    <property type="match status" value="1"/>
</dbReference>
<gene>
    <name evidence="9" type="ORF">SAMN06265370_105161</name>
</gene>
<dbReference type="OrthoDB" id="9806213at2"/>
<evidence type="ECO:0000256" key="1">
    <source>
        <dbReference type="ARBA" id="ARBA00011900"/>
    </source>
</evidence>
<dbReference type="Gene3D" id="3.40.50.150">
    <property type="entry name" value="Vaccinia Virus protein VP39"/>
    <property type="match status" value="1"/>
</dbReference>
<dbReference type="InterPro" id="IPR050953">
    <property type="entry name" value="N4_N6_ade-DNA_methylase"/>
</dbReference>
<dbReference type="InterPro" id="IPR011639">
    <property type="entry name" value="MethylTrfase_TaqI-like_dom"/>
</dbReference>
<reference evidence="9 10" key="1">
    <citation type="submission" date="2017-06" db="EMBL/GenBank/DDBJ databases">
        <authorList>
            <person name="Kim H.J."/>
            <person name="Triplett B.A."/>
        </authorList>
    </citation>
    <scope>NUCLEOTIDE SEQUENCE [LARGE SCALE GENOMIC DNA]</scope>
    <source>
        <strain evidence="9 10">DSM 29052</strain>
    </source>
</reference>
<evidence type="ECO:0000256" key="4">
    <source>
        <dbReference type="ARBA" id="ARBA00022691"/>
    </source>
</evidence>
<dbReference type="GO" id="GO:0009007">
    <property type="term" value="F:site-specific DNA-methyltransferase (adenine-specific) activity"/>
    <property type="evidence" value="ECO:0007669"/>
    <property type="project" value="UniProtKB-EC"/>
</dbReference>
<feature type="region of interest" description="Disordered" evidence="6">
    <location>
        <begin position="1276"/>
        <end position="1298"/>
    </location>
</feature>
<evidence type="ECO:0000256" key="6">
    <source>
        <dbReference type="SAM" id="MobiDB-lite"/>
    </source>
</evidence>
<dbReference type="InterPro" id="IPR046820">
    <property type="entry name" value="MmeI_TRD"/>
</dbReference>
<organism evidence="9 10">
    <name type="scientific">Puniceibacterium sediminis</name>
    <dbReference type="NCBI Taxonomy" id="1608407"/>
    <lineage>
        <taxon>Bacteria</taxon>
        <taxon>Pseudomonadati</taxon>
        <taxon>Pseudomonadota</taxon>
        <taxon>Alphaproteobacteria</taxon>
        <taxon>Rhodobacterales</taxon>
        <taxon>Paracoccaceae</taxon>
        <taxon>Puniceibacterium</taxon>
    </lineage>
</organism>
<evidence type="ECO:0000256" key="2">
    <source>
        <dbReference type="ARBA" id="ARBA00022603"/>
    </source>
</evidence>
<dbReference type="Pfam" id="PF20466">
    <property type="entry name" value="MmeI_TRD"/>
    <property type="match status" value="1"/>
</dbReference>
<name>A0A238WEG3_9RHOB</name>
<feature type="domain" description="MmeI-like target recognition" evidence="8">
    <location>
        <begin position="985"/>
        <end position="1159"/>
    </location>
</feature>
<dbReference type="InterPro" id="IPR002052">
    <property type="entry name" value="DNA_methylase_N6_adenine_CS"/>
</dbReference>
<dbReference type="PANTHER" id="PTHR33841:SF1">
    <property type="entry name" value="DNA METHYLTRANSFERASE A"/>
    <property type="match status" value="1"/>
</dbReference>
<evidence type="ECO:0000313" key="9">
    <source>
        <dbReference type="EMBL" id="SNR44976.1"/>
    </source>
</evidence>
<accession>A0A238WEG3</accession>
<dbReference type="Proteomes" id="UP000198417">
    <property type="component" value="Unassembled WGS sequence"/>
</dbReference>
<keyword evidence="2 9" id="KW-0489">Methyltransferase</keyword>
<proteinExistence type="predicted"/>
<evidence type="ECO:0000259" key="8">
    <source>
        <dbReference type="Pfam" id="PF20466"/>
    </source>
</evidence>
<evidence type="ECO:0000259" key="7">
    <source>
        <dbReference type="Pfam" id="PF07669"/>
    </source>
</evidence>
<dbReference type="GO" id="GO:0006304">
    <property type="term" value="P:DNA modification"/>
    <property type="evidence" value="ECO:0007669"/>
    <property type="project" value="InterPro"/>
</dbReference>